<evidence type="ECO:0000313" key="1">
    <source>
        <dbReference type="EMBL" id="MQM25668.1"/>
    </source>
</evidence>
<name>A0A6L5G7X1_9ACTN</name>
<accession>A0A6L5G7X1</accession>
<gene>
    <name evidence="1" type="ORF">GFD30_08810</name>
</gene>
<evidence type="ECO:0000313" key="2">
    <source>
        <dbReference type="Proteomes" id="UP000477750"/>
    </source>
</evidence>
<comment type="caution">
    <text evidence="1">The sequence shown here is derived from an EMBL/GenBank/DDBJ whole genome shotgun (WGS) entry which is preliminary data.</text>
</comment>
<organism evidence="1 2">
    <name type="scientific">Glycomyces albidus</name>
    <dbReference type="NCBI Taxonomy" id="2656774"/>
    <lineage>
        <taxon>Bacteria</taxon>
        <taxon>Bacillati</taxon>
        <taxon>Actinomycetota</taxon>
        <taxon>Actinomycetes</taxon>
        <taxon>Glycomycetales</taxon>
        <taxon>Glycomycetaceae</taxon>
        <taxon>Glycomyces</taxon>
    </lineage>
</organism>
<dbReference type="RefSeq" id="WP_153024830.1">
    <property type="nucleotide sequence ID" value="NZ_WIAO01000008.1"/>
</dbReference>
<sequence length="767" mass="82971">MSELNWQQVNQLPVDAVKSAADYWTTYRGKVVESAETVGSDVAKTIGDEHFGGDVADASRGQLQKIATEFEQHVDEFAKPLAVLLEDAHEVLSRDKQAMNAAVERVLDAQLAIKPDGEVYLTDTVLGNIVRWAQANAERAGKPWQTLAETEIARWQQQACDPMTAQVKGIVEAARAHDDDITTKLNALRDKHVDMPPPVGSDENKDVAEYWASKAVDLLNGGADGKMSPAELDEFNKLVEERSGQPEFSTALMNKLGPDGLVEHLDKVSNDVFGDDKSTYSKEQLSAMHESLGKTLATATDPTKQPHVDERWTAEFMNRGATGDNSNAPNGYQTVAPLLKHGKYHEDFLTPVAEHMMAIDKQGPWPDGSELDNLGGPKNPNANPLNYALEAVDHNPKAAQNLFTGNGKGMEDIEGVDLSGTPAVEDPVKYLMDRAEDSKAGGNLFTGGTDGDRRDPLDPNLVGNALESAATGVSTDPDYKDRPVVDSNAGKVADKVIDYATENRHKFTKEPMNDMVDNFGNITAAYMDDFHRSIASPTTQGWAVDRGPSLDLGSDATQAGKWLKLMGSDEIASATVQAASERLMYDQIQTARTTTDLEPGTAYNEAFEMHGNVTAAVTDGTLDAIADGVHQQAEDHNDVVDAVKKVVEGGAGVAFGYATGPWGGEAAGQVTSAIADRVGKQFEITEAEAARTVADKTTTAYQKALADYSSPNASIERLLANERSMNDITKSTTLENFTQRFNDSIQWVVRGYTDTAEEEEAEEKEGS</sequence>
<dbReference type="Proteomes" id="UP000477750">
    <property type="component" value="Unassembled WGS sequence"/>
</dbReference>
<keyword evidence="2" id="KW-1185">Reference proteome</keyword>
<reference evidence="1 2" key="1">
    <citation type="submission" date="2019-10" db="EMBL/GenBank/DDBJ databases">
        <title>Glycomyces albidus sp. nov., a novel actinomycete isolated from rhizosphere soil of wheat (Triticum aestivum L.).</title>
        <authorList>
            <person name="Qian L."/>
        </authorList>
    </citation>
    <scope>NUCLEOTIDE SEQUENCE [LARGE SCALE GENOMIC DNA]</scope>
    <source>
        <strain evidence="1 2">NEAU-7082</strain>
    </source>
</reference>
<protein>
    <submittedName>
        <fullName evidence="1">Uncharacterized protein</fullName>
    </submittedName>
</protein>
<dbReference type="EMBL" id="WIAO01000008">
    <property type="protein sequence ID" value="MQM25668.1"/>
    <property type="molecule type" value="Genomic_DNA"/>
</dbReference>
<proteinExistence type="predicted"/>
<dbReference type="AlphaFoldDB" id="A0A6L5G7X1"/>